<dbReference type="RefSeq" id="WP_013494466.1">
    <property type="nucleotide sequence ID" value="NC_014831.1"/>
</dbReference>
<reference evidence="2" key="2">
    <citation type="journal article" date="2010" name="Stand. Genomic Sci.">
        <title>Complete genome sequence of Thermaerobacter marianensis type strain (7p75aT).</title>
        <authorList>
            <person name="Han C."/>
            <person name="Gu W."/>
            <person name="Zhang X."/>
            <person name="Lapidus A."/>
            <person name="Nolan M."/>
            <person name="Copeland A."/>
            <person name="Lucas S."/>
            <person name="Glavina Del Rio T."/>
            <person name="Tice H."/>
            <person name="Cheng J."/>
            <person name="Tapia R."/>
            <person name="Goodwin L."/>
            <person name="Pitluck S."/>
            <person name="Pagani I."/>
            <person name="Ivanova N."/>
            <person name="Mavromatis K."/>
            <person name="Mikhailova N."/>
            <person name="Pati A."/>
            <person name="Chen A."/>
            <person name="Palaniappan K."/>
            <person name="Land M."/>
            <person name="Hauser L."/>
            <person name="Chang Y."/>
            <person name="Jeffries C."/>
            <person name="Schneider S."/>
            <person name="Rohde M."/>
            <person name="Goker M."/>
            <person name="Pukall R."/>
            <person name="Woyke T."/>
            <person name="Bristow J."/>
            <person name="Eisen J."/>
            <person name="Markowitz V."/>
            <person name="Hugenholtz P."/>
            <person name="Kyrpides N."/>
            <person name="Klenk H."/>
            <person name="Detter J."/>
        </authorList>
    </citation>
    <scope>NUCLEOTIDE SEQUENCE [LARGE SCALE GENOMIC DNA]</scope>
    <source>
        <strain evidence="2">ATCC 700841 / DSM 12885 / JCM 10246 / 7p75a</strain>
    </source>
</reference>
<dbReference type="STRING" id="644966.Tmar_0035"/>
<organism evidence="1 2">
    <name type="scientific">Thermaerobacter marianensis (strain ATCC 700841 / DSM 12885 / JCM 10246 / 7p75a)</name>
    <dbReference type="NCBI Taxonomy" id="644966"/>
    <lineage>
        <taxon>Bacteria</taxon>
        <taxon>Bacillati</taxon>
        <taxon>Bacillota</taxon>
        <taxon>Clostridia</taxon>
        <taxon>Eubacteriales</taxon>
        <taxon>Clostridiales Family XVII. Incertae Sedis</taxon>
        <taxon>Thermaerobacter</taxon>
    </lineage>
</organism>
<proteinExistence type="predicted"/>
<gene>
    <name evidence="1" type="ordered locus">Tmar_0035</name>
</gene>
<name>E6SKH3_THEM7</name>
<reference evidence="1 2" key="1">
    <citation type="journal article" date="2010" name="Stand. Genomic Sci.">
        <title>Complete genome sequence of Thermaerobacter marianensis type strain (7p75a).</title>
        <authorList>
            <person name="Han C."/>
            <person name="Gu W."/>
            <person name="Zhang X."/>
            <person name="Lapidus A."/>
            <person name="Nolan M."/>
            <person name="Copeland A."/>
            <person name="Lucas S."/>
            <person name="Del Rio T.G."/>
            <person name="Tice H."/>
            <person name="Cheng J.F."/>
            <person name="Tapia R."/>
            <person name="Goodwin L."/>
            <person name="Pitluck S."/>
            <person name="Pagani I."/>
            <person name="Ivanova N."/>
            <person name="Mavromatis K."/>
            <person name="Mikhailova N."/>
            <person name="Pati A."/>
            <person name="Chen A."/>
            <person name="Palaniappan K."/>
            <person name="Land M."/>
            <person name="Hauser L."/>
            <person name="Chang Y.J."/>
            <person name="Jeffries C.D."/>
            <person name="Schneider S."/>
            <person name="Rohde M."/>
            <person name="Goker M."/>
            <person name="Pukall R."/>
            <person name="Woyke T."/>
            <person name="Bristow J."/>
            <person name="Eisen J.A."/>
            <person name="Markowitz V."/>
            <person name="Hugenholtz P."/>
            <person name="Kyrpides N.C."/>
            <person name="Klenk H.P."/>
            <person name="Detter J.C."/>
        </authorList>
    </citation>
    <scope>NUCLEOTIDE SEQUENCE [LARGE SCALE GENOMIC DNA]</scope>
    <source>
        <strain evidence="2">ATCC 700841 / DSM 12885 / JCM 10246 / 7p75a</strain>
    </source>
</reference>
<evidence type="ECO:0000313" key="1">
    <source>
        <dbReference type="EMBL" id="ADU50160.1"/>
    </source>
</evidence>
<sequence length="152" mass="17254">MARTQRVPDEHRREIAEALVAGASAAELARQYGYHRATIYRIAREAGINMVDVRTQQATRARRDYDKARRLQLLNQGFEAAAAILPEIRKPHQLRDWAIAVATLVDKRRLEDGEATERTEVSSVGARERLAERLDELARRRLAREQTGRAAG</sequence>
<keyword evidence="2" id="KW-1185">Reference proteome</keyword>
<dbReference type="AlphaFoldDB" id="E6SKH3"/>
<evidence type="ECO:0000313" key="2">
    <source>
        <dbReference type="Proteomes" id="UP000008915"/>
    </source>
</evidence>
<dbReference type="Proteomes" id="UP000008915">
    <property type="component" value="Chromosome"/>
</dbReference>
<dbReference type="EMBL" id="CP002344">
    <property type="protein sequence ID" value="ADU50160.1"/>
    <property type="molecule type" value="Genomic_DNA"/>
</dbReference>
<protein>
    <submittedName>
        <fullName evidence="1">Tb-291 membrane-associated protein</fullName>
    </submittedName>
</protein>
<dbReference type="HOGENOM" id="CLU_1721488_0_0_9"/>
<dbReference type="KEGG" id="tmr:Tmar_0035"/>
<accession>E6SKH3</accession>
<dbReference type="Gene3D" id="1.10.10.60">
    <property type="entry name" value="Homeodomain-like"/>
    <property type="match status" value="1"/>
</dbReference>